<dbReference type="Gene3D" id="1.20.1250.20">
    <property type="entry name" value="MFS general substrate transporter like domains"/>
    <property type="match status" value="2"/>
</dbReference>
<dbReference type="GO" id="GO:0022857">
    <property type="term" value="F:transmembrane transporter activity"/>
    <property type="evidence" value="ECO:0007669"/>
    <property type="project" value="InterPro"/>
</dbReference>
<dbReference type="Pfam" id="PF07690">
    <property type="entry name" value="MFS_1"/>
    <property type="match status" value="1"/>
</dbReference>
<dbReference type="EMBL" id="PENI01000009">
    <property type="protein sequence ID" value="RMB84876.1"/>
    <property type="molecule type" value="Genomic_DNA"/>
</dbReference>
<evidence type="ECO:0000313" key="9">
    <source>
        <dbReference type="Proteomes" id="UP000270471"/>
    </source>
</evidence>
<dbReference type="PANTHER" id="PTHR23501">
    <property type="entry name" value="MAJOR FACILITATOR SUPERFAMILY"/>
    <property type="match status" value="1"/>
</dbReference>
<comment type="subcellular location">
    <subcellularLocation>
        <location evidence="1">Cell inner membrane</location>
        <topology evidence="1">Multi-pass membrane protein</topology>
    </subcellularLocation>
</comment>
<evidence type="ECO:0000256" key="6">
    <source>
        <dbReference type="SAM" id="Phobius"/>
    </source>
</evidence>
<evidence type="ECO:0000256" key="3">
    <source>
        <dbReference type="ARBA" id="ARBA00022692"/>
    </source>
</evidence>
<gene>
    <name evidence="8" type="ORF">CTZ28_17180</name>
</gene>
<evidence type="ECO:0000259" key="7">
    <source>
        <dbReference type="PROSITE" id="PS50850"/>
    </source>
</evidence>
<evidence type="ECO:0000256" key="5">
    <source>
        <dbReference type="ARBA" id="ARBA00023136"/>
    </source>
</evidence>
<keyword evidence="4 6" id="KW-1133">Transmembrane helix</keyword>
<name>A0A3M0IRW7_9ACTN</name>
<keyword evidence="3 6" id="KW-0812">Transmembrane</keyword>
<reference evidence="8 9" key="1">
    <citation type="submission" date="2017-11" db="EMBL/GenBank/DDBJ databases">
        <title>Draft genome of actinobacteria isolated from guarana (Paullinia cupana (Mart.) Ducke.</title>
        <authorList>
            <person name="Siqueira K.A."/>
            <person name="Liotti R.G."/>
            <person name="Mendes T.A.O."/>
            <person name="Soares M.A."/>
        </authorList>
    </citation>
    <scope>NUCLEOTIDE SEQUENCE [LARGE SCALE GENOMIC DNA]</scope>
    <source>
        <strain evidence="8 9">193</strain>
    </source>
</reference>
<feature type="transmembrane region" description="Helical" evidence="6">
    <location>
        <begin position="241"/>
        <end position="267"/>
    </location>
</feature>
<evidence type="ECO:0000256" key="4">
    <source>
        <dbReference type="ARBA" id="ARBA00022989"/>
    </source>
</evidence>
<feature type="transmembrane region" description="Helical" evidence="6">
    <location>
        <begin position="279"/>
        <end position="302"/>
    </location>
</feature>
<feature type="transmembrane region" description="Helical" evidence="6">
    <location>
        <begin position="314"/>
        <end position="332"/>
    </location>
</feature>
<feature type="transmembrane region" description="Helical" evidence="6">
    <location>
        <begin position="197"/>
        <end position="220"/>
    </location>
</feature>
<keyword evidence="9" id="KW-1185">Reference proteome</keyword>
<dbReference type="SUPFAM" id="SSF103473">
    <property type="entry name" value="MFS general substrate transporter"/>
    <property type="match status" value="1"/>
</dbReference>
<feature type="transmembrane region" description="Helical" evidence="6">
    <location>
        <begin position="418"/>
        <end position="438"/>
    </location>
</feature>
<feature type="transmembrane region" description="Helical" evidence="6">
    <location>
        <begin position="172"/>
        <end position="191"/>
    </location>
</feature>
<dbReference type="PROSITE" id="PS50850">
    <property type="entry name" value="MFS"/>
    <property type="match status" value="1"/>
</dbReference>
<feature type="transmembrane region" description="Helical" evidence="6">
    <location>
        <begin position="79"/>
        <end position="98"/>
    </location>
</feature>
<evidence type="ECO:0000256" key="2">
    <source>
        <dbReference type="ARBA" id="ARBA00022448"/>
    </source>
</evidence>
<feature type="transmembrane region" description="Helical" evidence="6">
    <location>
        <begin position="23"/>
        <end position="43"/>
    </location>
</feature>
<dbReference type="Proteomes" id="UP000270471">
    <property type="component" value="Unassembled WGS sequence"/>
</dbReference>
<keyword evidence="2" id="KW-0813">Transport</keyword>
<keyword evidence="5 6" id="KW-0472">Membrane</keyword>
<dbReference type="InterPro" id="IPR036259">
    <property type="entry name" value="MFS_trans_sf"/>
</dbReference>
<comment type="caution">
    <text evidence="8">The sequence shown here is derived from an EMBL/GenBank/DDBJ whole genome shotgun (WGS) entry which is preliminary data.</text>
</comment>
<protein>
    <submittedName>
        <fullName evidence="8">MFS transporter</fullName>
    </submittedName>
</protein>
<feature type="transmembrane region" description="Helical" evidence="6">
    <location>
        <begin position="338"/>
        <end position="356"/>
    </location>
</feature>
<organism evidence="8 9">
    <name type="scientific">Streptomyces shenzhenensis</name>
    <dbReference type="NCBI Taxonomy" id="943815"/>
    <lineage>
        <taxon>Bacteria</taxon>
        <taxon>Bacillati</taxon>
        <taxon>Actinomycetota</taxon>
        <taxon>Actinomycetes</taxon>
        <taxon>Kitasatosporales</taxon>
        <taxon>Streptomycetaceae</taxon>
        <taxon>Streptomyces</taxon>
    </lineage>
</organism>
<evidence type="ECO:0000313" key="8">
    <source>
        <dbReference type="EMBL" id="RMB84876.1"/>
    </source>
</evidence>
<sequence length="452" mass="46823">MVVAGIMAANAQPQIAQHFHTTQIAWFSLSFTLATIVATPFAVSFGSAYGKRRVMLVLAAVGLVGDLVTVLAPTYSVMVFGRVIGGLYGPVAALTLAAARDLFPPRKATVALGTIAGSLGILALITPLLSAWLLDTHGWRGALWFLVGSTLVAFTALLCIPETPRRPATGRLDWPGALLLGVALSLTIIAIGQGNAWGWASATVIALFTAALGSLAGFLISEMRAEEPIVDLRMLRRRATATVLLGSSLSQAAYFASASILIFLALYPSIPGVSDGLGWSALHNAVIGIPGGLVTFGAGIGVGRAARTVSPRTLWYAALVILAAGFVCAALYHSSQLQVITCSLVIGLGGGMLMAGQQTMILSVVTPQEQAAATGMASLLGQVFLTLSSQALYLTLAADSTTVAGTSFYRDRAFTNAWLLMAALVLTGLLISAAIPALRCTDDHVSEPADVS</sequence>
<dbReference type="InterPro" id="IPR011701">
    <property type="entry name" value="MFS"/>
</dbReference>
<dbReference type="PANTHER" id="PTHR23501:SF191">
    <property type="entry name" value="VACUOLAR BASIC AMINO ACID TRANSPORTER 4"/>
    <property type="match status" value="1"/>
</dbReference>
<dbReference type="InterPro" id="IPR020846">
    <property type="entry name" value="MFS_dom"/>
</dbReference>
<dbReference type="GO" id="GO:0005886">
    <property type="term" value="C:plasma membrane"/>
    <property type="evidence" value="ECO:0007669"/>
    <property type="project" value="UniProtKB-SubCell"/>
</dbReference>
<evidence type="ECO:0000256" key="1">
    <source>
        <dbReference type="ARBA" id="ARBA00004429"/>
    </source>
</evidence>
<accession>A0A3M0IRW7</accession>
<feature type="transmembrane region" description="Helical" evidence="6">
    <location>
        <begin position="141"/>
        <end position="160"/>
    </location>
</feature>
<proteinExistence type="predicted"/>
<feature type="domain" description="Major facilitator superfamily (MFS) profile" evidence="7">
    <location>
        <begin position="1"/>
        <end position="440"/>
    </location>
</feature>
<feature type="transmembrane region" description="Helical" evidence="6">
    <location>
        <begin position="110"/>
        <end position="129"/>
    </location>
</feature>
<dbReference type="AlphaFoldDB" id="A0A3M0IRW7"/>
<feature type="transmembrane region" description="Helical" evidence="6">
    <location>
        <begin position="55"/>
        <end position="73"/>
    </location>
</feature>